<reference evidence="3" key="1">
    <citation type="submission" date="2017-06" db="EMBL/GenBank/DDBJ databases">
        <authorList>
            <person name="Spollen W.G."/>
            <person name="Givan S.A."/>
            <person name="Brown P.B."/>
            <person name="Attai H."/>
        </authorList>
    </citation>
    <scope>NUCLEOTIDE SEQUENCE [LARGE SCALE GENOMIC DNA]</scope>
</reference>
<dbReference type="GeneID" id="54982021"/>
<sequence length="59" mass="6372">MFKLAILIVAFIVLITEGFWPAMAFIGLCMVLAPVVLLVMGAVAYAGMVQNARNNSKGW</sequence>
<proteinExistence type="predicted"/>
<evidence type="ECO:0000313" key="3">
    <source>
        <dbReference type="Proteomes" id="UP000223042"/>
    </source>
</evidence>
<keyword evidence="1" id="KW-0472">Membrane</keyword>
<keyword evidence="1" id="KW-0812">Transmembrane</keyword>
<dbReference type="RefSeq" id="YP_009791833.1">
    <property type="nucleotide sequence ID" value="NC_047845.1"/>
</dbReference>
<dbReference type="KEGG" id="vg:54982021"/>
<evidence type="ECO:0008006" key="4">
    <source>
        <dbReference type="Google" id="ProtNLM"/>
    </source>
</evidence>
<feature type="transmembrane region" description="Helical" evidence="1">
    <location>
        <begin position="28"/>
        <end position="49"/>
    </location>
</feature>
<evidence type="ECO:0000313" key="2">
    <source>
        <dbReference type="EMBL" id="AUZ94755.1"/>
    </source>
</evidence>
<dbReference type="Proteomes" id="UP000223042">
    <property type="component" value="Segment"/>
</dbReference>
<evidence type="ECO:0000256" key="1">
    <source>
        <dbReference type="SAM" id="Phobius"/>
    </source>
</evidence>
<dbReference type="EMBL" id="MF403005">
    <property type="protein sequence ID" value="AUZ94755.1"/>
    <property type="molecule type" value="Genomic_DNA"/>
</dbReference>
<organism evidence="2 3">
    <name type="scientific">Agrobacterium phage Atu_ph02</name>
    <dbReference type="NCBI Taxonomy" id="2024261"/>
    <lineage>
        <taxon>Viruses</taxon>
        <taxon>Duplodnaviria</taxon>
        <taxon>Heunggongvirae</taxon>
        <taxon>Uroviricota</taxon>
        <taxon>Caudoviricetes</taxon>
        <taxon>Autographivirales</taxon>
        <taxon>Dunnvirinae</taxon>
        <taxon>Atuphduovirus</taxon>
        <taxon>Atuphduovirus atuph02</taxon>
    </lineage>
</organism>
<protein>
    <recommendedName>
        <fullName evidence="4">Transmembrane protein</fullName>
    </recommendedName>
</protein>
<keyword evidence="3" id="KW-1185">Reference proteome</keyword>
<keyword evidence="1" id="KW-1133">Transmembrane helix</keyword>
<name>A0A2L0UYZ2_9CAUD</name>
<accession>A0A2L0UYZ2</accession>